<accession>A0A2N5XXA6</accession>
<protein>
    <submittedName>
        <fullName evidence="1">Uncharacterized protein</fullName>
    </submittedName>
</protein>
<dbReference type="RefSeq" id="WP_101532179.1">
    <property type="nucleotide sequence ID" value="NZ_PKUQ01000001.1"/>
</dbReference>
<sequence>MSEDTPILRQFSQVLQSISDGDFHQDCSDELERVRSTLVEHMLDFGGEPSGTLTIKLKLKVEKGILSIRPSLDATVPKKPRSTSTLWMTEKGLTPLNPKQMEMFNGKPRTITENTEVKVL</sequence>
<evidence type="ECO:0000313" key="2">
    <source>
        <dbReference type="Proteomes" id="UP000234881"/>
    </source>
</evidence>
<dbReference type="Proteomes" id="UP000234881">
    <property type="component" value="Unassembled WGS sequence"/>
</dbReference>
<keyword evidence="2" id="KW-1185">Reference proteome</keyword>
<organism evidence="1 2">
    <name type="scientific">Cohaesibacter celericrescens</name>
    <dbReference type="NCBI Taxonomy" id="2067669"/>
    <lineage>
        <taxon>Bacteria</taxon>
        <taxon>Pseudomonadati</taxon>
        <taxon>Pseudomonadota</taxon>
        <taxon>Alphaproteobacteria</taxon>
        <taxon>Hyphomicrobiales</taxon>
        <taxon>Cohaesibacteraceae</taxon>
    </lineage>
</organism>
<comment type="caution">
    <text evidence="1">The sequence shown here is derived from an EMBL/GenBank/DDBJ whole genome shotgun (WGS) entry which is preliminary data.</text>
</comment>
<gene>
    <name evidence="1" type="ORF">C0081_02370</name>
</gene>
<dbReference type="AlphaFoldDB" id="A0A2N5XXA6"/>
<dbReference type="EMBL" id="PKUQ01000001">
    <property type="protein sequence ID" value="PLW79097.1"/>
    <property type="molecule type" value="Genomic_DNA"/>
</dbReference>
<evidence type="ECO:0000313" key="1">
    <source>
        <dbReference type="EMBL" id="PLW79097.1"/>
    </source>
</evidence>
<reference evidence="1 2" key="1">
    <citation type="submission" date="2018-01" db="EMBL/GenBank/DDBJ databases">
        <title>The draft genome sequence of Cohaesibacter sp. H1304.</title>
        <authorList>
            <person name="Wang N.-N."/>
            <person name="Du Z.-J."/>
        </authorList>
    </citation>
    <scope>NUCLEOTIDE SEQUENCE [LARGE SCALE GENOMIC DNA]</scope>
    <source>
        <strain evidence="1 2">H1304</strain>
    </source>
</reference>
<proteinExistence type="predicted"/>
<name>A0A2N5XXA6_9HYPH</name>
<dbReference type="OrthoDB" id="7363788at2"/>